<dbReference type="PANTHER" id="PTHR12286:SF5">
    <property type="entry name" value="SACCHAROPINE DEHYDROGENASE-LIKE OXIDOREDUCTASE"/>
    <property type="match status" value="1"/>
</dbReference>
<dbReference type="InterPro" id="IPR005097">
    <property type="entry name" value="Sacchrp_dh_NADP-bd"/>
</dbReference>
<comment type="caution">
    <text evidence="4">The sequence shown here is derived from an EMBL/GenBank/DDBJ whole genome shotgun (WGS) entry which is preliminary data.</text>
</comment>
<dbReference type="PANTHER" id="PTHR12286">
    <property type="entry name" value="SACCHAROPINE DEHYDROGENASE-LIKE OXIDOREDUCTASE"/>
    <property type="match status" value="1"/>
</dbReference>
<comment type="similarity">
    <text evidence="1">Belongs to the saccharopine dehydrogenase family.</text>
</comment>
<name>A0A8K1FKD8_PYTOL</name>
<evidence type="ECO:0000256" key="2">
    <source>
        <dbReference type="SAM" id="Phobius"/>
    </source>
</evidence>
<keyword evidence="2" id="KW-0812">Transmembrane</keyword>
<feature type="transmembrane region" description="Helical" evidence="2">
    <location>
        <begin position="295"/>
        <end position="314"/>
    </location>
</feature>
<keyword evidence="2" id="KW-1133">Transmembrane helix</keyword>
<dbReference type="GO" id="GO:0005811">
    <property type="term" value="C:lipid droplet"/>
    <property type="evidence" value="ECO:0007669"/>
    <property type="project" value="TreeGrafter"/>
</dbReference>
<evidence type="ECO:0000313" key="4">
    <source>
        <dbReference type="EMBL" id="TMW67005.1"/>
    </source>
</evidence>
<dbReference type="GO" id="GO:0009247">
    <property type="term" value="P:glycolipid biosynthetic process"/>
    <property type="evidence" value="ECO:0007669"/>
    <property type="project" value="TreeGrafter"/>
</dbReference>
<protein>
    <recommendedName>
        <fullName evidence="3">Saccharopine dehydrogenase NADP binding domain-containing protein</fullName>
    </recommendedName>
</protein>
<dbReference type="InterPro" id="IPR036291">
    <property type="entry name" value="NAD(P)-bd_dom_sf"/>
</dbReference>
<dbReference type="SUPFAM" id="SSF51735">
    <property type="entry name" value="NAD(P)-binding Rossmann-fold domains"/>
    <property type="match status" value="1"/>
</dbReference>
<dbReference type="InterPro" id="IPR051276">
    <property type="entry name" value="Saccharopine_DH-like_oxidrdct"/>
</dbReference>
<evidence type="ECO:0000259" key="3">
    <source>
        <dbReference type="Pfam" id="PF03435"/>
    </source>
</evidence>
<dbReference type="GO" id="GO:0005739">
    <property type="term" value="C:mitochondrion"/>
    <property type="evidence" value="ECO:0007669"/>
    <property type="project" value="TreeGrafter"/>
</dbReference>
<evidence type="ECO:0000313" key="5">
    <source>
        <dbReference type="Proteomes" id="UP000794436"/>
    </source>
</evidence>
<keyword evidence="5" id="KW-1185">Reference proteome</keyword>
<dbReference type="EMBL" id="SPLM01000006">
    <property type="protein sequence ID" value="TMW67005.1"/>
    <property type="molecule type" value="Genomic_DNA"/>
</dbReference>
<dbReference type="GO" id="GO:0005886">
    <property type="term" value="C:plasma membrane"/>
    <property type="evidence" value="ECO:0007669"/>
    <property type="project" value="TreeGrafter"/>
</dbReference>
<keyword evidence="2" id="KW-0472">Membrane</keyword>
<dbReference type="Pfam" id="PF03435">
    <property type="entry name" value="Sacchrp_dh_NADP"/>
    <property type="match status" value="1"/>
</dbReference>
<proteinExistence type="inferred from homology"/>
<sequence length="426" mass="46306">MTNKEFDVIVYGATGFTGVLVARYLHQEHESTIGAPNAIKWAIAGRNANKLQAVKDELKLKVPLVPASMIDAIPVVVADSSNEEQVVDMVLKTKVVLTVVGPYHFYGEPIVKACAENGVHYCDLSAETLWIERMMQKYEAAAKKTGAILVNCCGFDSTPSDLTTLLLTDSVKKHNNSGTSKVSICFTELETGVSGGTFASVISTLETSKTKDLLRIRDPYLLTDEKNKAQKKKDRLARANKSSIGIKYEKELRRWSSFFAGGDINAAIVHRSNYLQNNAYGDKFVYRERMAVGGFFKQILMTVGVTFGGIFLYAGPTRALIKRMLPPPGEGPSEEVMKNGKFIAQGVAYDDAGAVAACSTTIGVGDPFYSMTSKVITETAFCLAKGELASMDVKNGGFFTPASAAGVHLAQRLHEKNIMRIDVQAV</sequence>
<dbReference type="OrthoDB" id="10268090at2759"/>
<dbReference type="AlphaFoldDB" id="A0A8K1FKD8"/>
<evidence type="ECO:0000256" key="1">
    <source>
        <dbReference type="ARBA" id="ARBA00038048"/>
    </source>
</evidence>
<organism evidence="4 5">
    <name type="scientific">Pythium oligandrum</name>
    <name type="common">Mycoparasitic fungus</name>
    <dbReference type="NCBI Taxonomy" id="41045"/>
    <lineage>
        <taxon>Eukaryota</taxon>
        <taxon>Sar</taxon>
        <taxon>Stramenopiles</taxon>
        <taxon>Oomycota</taxon>
        <taxon>Peronosporomycetes</taxon>
        <taxon>Pythiales</taxon>
        <taxon>Pythiaceae</taxon>
        <taxon>Pythium</taxon>
    </lineage>
</organism>
<feature type="domain" description="Saccharopine dehydrogenase NADP binding" evidence="3">
    <location>
        <begin position="8"/>
        <end position="150"/>
    </location>
</feature>
<accession>A0A8K1FKD8</accession>
<dbReference type="Gene3D" id="3.40.50.720">
    <property type="entry name" value="NAD(P)-binding Rossmann-like Domain"/>
    <property type="match status" value="1"/>
</dbReference>
<gene>
    <name evidence="4" type="ORF">Poli38472_012121</name>
</gene>
<reference evidence="4" key="1">
    <citation type="submission" date="2019-03" db="EMBL/GenBank/DDBJ databases">
        <title>Long read genome sequence of the mycoparasitic Pythium oligandrum ATCC 38472 isolated from sugarbeet rhizosphere.</title>
        <authorList>
            <person name="Gaulin E."/>
        </authorList>
    </citation>
    <scope>NUCLEOTIDE SEQUENCE</scope>
    <source>
        <strain evidence="4">ATCC 38472_TT</strain>
    </source>
</reference>
<dbReference type="Proteomes" id="UP000794436">
    <property type="component" value="Unassembled WGS sequence"/>
</dbReference>